<dbReference type="AlphaFoldDB" id="W8BU87"/>
<reference evidence="1" key="2">
    <citation type="journal article" date="2014" name="BMC Genomics">
        <title>A genomic perspective to assessing quality of mass-reared SIT flies used in Mediterranean fruit fly (Ceratitis capitata) eradication in California.</title>
        <authorList>
            <person name="Calla B."/>
            <person name="Hall B."/>
            <person name="Hou S."/>
            <person name="Geib S.M."/>
        </authorList>
    </citation>
    <scope>NUCLEOTIDE SEQUENCE</scope>
</reference>
<accession>W8BU87</accession>
<evidence type="ECO:0000313" key="1">
    <source>
        <dbReference type="EMBL" id="JAC02768.1"/>
    </source>
</evidence>
<reference evidence="1" key="1">
    <citation type="submission" date="2013-07" db="EMBL/GenBank/DDBJ databases">
        <authorList>
            <person name="Geib S."/>
        </authorList>
    </citation>
    <scope>NUCLEOTIDE SEQUENCE</scope>
</reference>
<dbReference type="EMBL" id="GAMC01003788">
    <property type="protein sequence ID" value="JAC02768.1"/>
    <property type="molecule type" value="mRNA"/>
</dbReference>
<name>W8BU87_CERCA</name>
<protein>
    <submittedName>
        <fullName evidence="1">Uncharacterized protein</fullName>
    </submittedName>
</protein>
<proteinExistence type="evidence at transcript level"/>
<sequence>MYVRVHKDEERMEIHNKFRCALNFHFLRHFAVHLHMNWNRVNCLPTSRLPHDIAQFKNDKTSIFRHLHCITLVWHYNNECITCMFAVCTQFQLFSKCIVIYICM</sequence>
<organism evidence="1">
    <name type="scientific">Ceratitis capitata</name>
    <name type="common">Mediterranean fruit fly</name>
    <name type="synonym">Tephritis capitata</name>
    <dbReference type="NCBI Taxonomy" id="7213"/>
    <lineage>
        <taxon>Eukaryota</taxon>
        <taxon>Metazoa</taxon>
        <taxon>Ecdysozoa</taxon>
        <taxon>Arthropoda</taxon>
        <taxon>Hexapoda</taxon>
        <taxon>Insecta</taxon>
        <taxon>Pterygota</taxon>
        <taxon>Neoptera</taxon>
        <taxon>Endopterygota</taxon>
        <taxon>Diptera</taxon>
        <taxon>Brachycera</taxon>
        <taxon>Muscomorpha</taxon>
        <taxon>Tephritoidea</taxon>
        <taxon>Tephritidae</taxon>
        <taxon>Ceratitis</taxon>
        <taxon>Ceratitis</taxon>
    </lineage>
</organism>